<feature type="transmembrane region" description="Helical" evidence="2">
    <location>
        <begin position="22"/>
        <end position="47"/>
    </location>
</feature>
<dbReference type="SUPFAM" id="SSF141571">
    <property type="entry name" value="Pentapeptide repeat-like"/>
    <property type="match status" value="1"/>
</dbReference>
<dbReference type="InterPro" id="IPR001646">
    <property type="entry name" value="5peptide_repeat"/>
</dbReference>
<keyword evidence="4" id="KW-1185">Reference proteome</keyword>
<comment type="caution">
    <text evidence="3">The sequence shown here is derived from an EMBL/GenBank/DDBJ whole genome shotgun (WGS) entry which is preliminary data.</text>
</comment>
<dbReference type="EMBL" id="PJNB01000001">
    <property type="protein sequence ID" value="PKW16755.1"/>
    <property type="molecule type" value="Genomic_DNA"/>
</dbReference>
<dbReference type="RefSeq" id="WP_148272026.1">
    <property type="nucleotide sequence ID" value="NZ_CP061007.1"/>
</dbReference>
<keyword evidence="2" id="KW-0812">Transmembrane</keyword>
<dbReference type="Gene3D" id="2.160.20.80">
    <property type="entry name" value="E3 ubiquitin-protein ligase SopA"/>
    <property type="match status" value="1"/>
</dbReference>
<evidence type="ECO:0000313" key="3">
    <source>
        <dbReference type="EMBL" id="PKW16755.1"/>
    </source>
</evidence>
<keyword evidence="2" id="KW-0472">Membrane</keyword>
<dbReference type="Pfam" id="PF13576">
    <property type="entry name" value="Pentapeptide_3"/>
    <property type="match status" value="1"/>
</dbReference>
<evidence type="ECO:0000313" key="4">
    <source>
        <dbReference type="Proteomes" id="UP000233786"/>
    </source>
</evidence>
<feature type="region of interest" description="Disordered" evidence="1">
    <location>
        <begin position="164"/>
        <end position="186"/>
    </location>
</feature>
<accession>A0A2N3Y1H7</accession>
<sequence>MSGPEPNPERQHPKPILVMPAWVIWAGAGALLITASVSVFILLSLFGGGTEQDKIRLEAVKLAGSIVIGTGGAVALLLAARRQRTTELDLDHRTRVAAANEHDATERRITELYTAATEQLGSEKAPVRLAGLHALERLGQTYPSHRQTIIDVYCSYLCMPFTPPDNTAQGRPAATSPRRLGLRPPAPRSVITDLRTALGSGSHAQNVEGARQELKVRLTAQRLITDHLRPNHDKNGNPTDPKFWNNIDLDVTGANLIDWNMQNCQTRACRFDGATFHNTARFDGATFHNTAVLDGVVFKDDAWFIRATFQGDATFEEATFQDHAVFGSATFQGDVAFRRATFQGHATFDGATFQDSASFGEATFQDSVAFEEATFQKSASLGRSG</sequence>
<evidence type="ECO:0000256" key="1">
    <source>
        <dbReference type="SAM" id="MobiDB-lite"/>
    </source>
</evidence>
<keyword evidence="2" id="KW-1133">Transmembrane helix</keyword>
<protein>
    <submittedName>
        <fullName evidence="3">Pentapeptide repeat protein</fullName>
    </submittedName>
</protein>
<name>A0A2N3Y1H7_SACSN</name>
<gene>
    <name evidence="3" type="ORF">A8926_4633</name>
</gene>
<evidence type="ECO:0000256" key="2">
    <source>
        <dbReference type="SAM" id="Phobius"/>
    </source>
</evidence>
<organism evidence="3 4">
    <name type="scientific">Saccharopolyspora spinosa</name>
    <dbReference type="NCBI Taxonomy" id="60894"/>
    <lineage>
        <taxon>Bacteria</taxon>
        <taxon>Bacillati</taxon>
        <taxon>Actinomycetota</taxon>
        <taxon>Actinomycetes</taxon>
        <taxon>Pseudonocardiales</taxon>
        <taxon>Pseudonocardiaceae</taxon>
        <taxon>Saccharopolyspora</taxon>
    </lineage>
</organism>
<reference evidence="3" key="1">
    <citation type="submission" date="2017-12" db="EMBL/GenBank/DDBJ databases">
        <title>Sequencing the genomes of 1000 Actinobacteria strains.</title>
        <authorList>
            <person name="Klenk H.-P."/>
        </authorList>
    </citation>
    <scope>NUCLEOTIDE SEQUENCE [LARGE SCALE GENOMIC DNA]</scope>
    <source>
        <strain evidence="3">DSM 44228</strain>
    </source>
</reference>
<proteinExistence type="predicted"/>
<dbReference type="Proteomes" id="UP000233786">
    <property type="component" value="Unassembled WGS sequence"/>
</dbReference>
<dbReference type="STRING" id="994479.GCA_000194155_04648"/>
<dbReference type="AlphaFoldDB" id="A0A2N3Y1H7"/>
<feature type="transmembrane region" description="Helical" evidence="2">
    <location>
        <begin position="59"/>
        <end position="80"/>
    </location>
</feature>